<evidence type="ECO:0008006" key="4">
    <source>
        <dbReference type="Google" id="ProtNLM"/>
    </source>
</evidence>
<proteinExistence type="predicted"/>
<evidence type="ECO:0000313" key="2">
    <source>
        <dbReference type="EMBL" id="EHO41222.1"/>
    </source>
</evidence>
<sequence length="404" mass="46992" precursor="true">MKKCMLGISLLLAGISCTIAQGVEFNGYMRNSVYAYSAPEEIGSDKTELHTRLYQTLSANVIFNQLGGWQLHLAGRALTDLADSELDNVKRFRAYRLSVSKKNLFNMIDLEIGRQFLHPGVTLGSLDGLNLNIKPLKWFEWQVYGGVETHLLRAAKVYAVDEAAVFGTQLKFKRMFKSNISLVYLQKNAQSETQWQLAGINFSNYSIKHLLVLTQAHYDLVNSRLHRLYLSARYQFSPKLLINAYVKQQYPQIYNTSYFQIFEVDRYLLSGFNVVYQLTDQYAITGMMQGVQLKEGYGNRFIAMLSDRHGSFGLVYETGDLGDQMGALFNYRYRIMRELTLNLSIDYTRYRFEKRYDYENQLANAVGLSYRFLKHWNIQLEYQWLQNADFKSDQRVLNHISFVW</sequence>
<name>H1XR71_CALAY</name>
<dbReference type="EMBL" id="CM001402">
    <property type="protein sequence ID" value="EHO41222.1"/>
    <property type="molecule type" value="Genomic_DNA"/>
</dbReference>
<evidence type="ECO:0000256" key="1">
    <source>
        <dbReference type="SAM" id="SignalP"/>
    </source>
</evidence>
<accession>H1XR71</accession>
<feature type="signal peptide" evidence="1">
    <location>
        <begin position="1"/>
        <end position="20"/>
    </location>
</feature>
<dbReference type="PROSITE" id="PS51257">
    <property type="entry name" value="PROKAR_LIPOPROTEIN"/>
    <property type="match status" value="1"/>
</dbReference>
<organism evidence="2 3">
    <name type="scientific">Caldithrix abyssi DSM 13497</name>
    <dbReference type="NCBI Taxonomy" id="880073"/>
    <lineage>
        <taxon>Bacteria</taxon>
        <taxon>Pseudomonadati</taxon>
        <taxon>Calditrichota</taxon>
        <taxon>Calditrichia</taxon>
        <taxon>Calditrichales</taxon>
        <taxon>Calditrichaceae</taxon>
        <taxon>Caldithrix</taxon>
    </lineage>
</organism>
<feature type="chain" id="PRO_5003556902" description="Phosphate-selective porin O and P" evidence="1">
    <location>
        <begin position="21"/>
        <end position="404"/>
    </location>
</feature>
<dbReference type="eggNOG" id="ENOG50321RF">
    <property type="taxonomic scope" value="Bacteria"/>
</dbReference>
<dbReference type="Proteomes" id="UP000004671">
    <property type="component" value="Chromosome"/>
</dbReference>
<dbReference type="SUPFAM" id="SSF56935">
    <property type="entry name" value="Porins"/>
    <property type="match status" value="1"/>
</dbReference>
<keyword evidence="3" id="KW-1185">Reference proteome</keyword>
<dbReference type="HOGENOM" id="CLU_680914_0_0_0"/>
<dbReference type="InParanoid" id="H1XR71"/>
<dbReference type="PaxDb" id="880073-Calab_1602"/>
<gene>
    <name evidence="2" type="ORF">Calab_1602</name>
</gene>
<protein>
    <recommendedName>
        <fullName evidence="4">Phosphate-selective porin O and P</fullName>
    </recommendedName>
</protein>
<dbReference type="RefSeq" id="WP_006928301.1">
    <property type="nucleotide sequence ID" value="NZ_CM001402.1"/>
</dbReference>
<keyword evidence="1" id="KW-0732">Signal</keyword>
<dbReference type="STRING" id="880073.Cabys_323"/>
<reference evidence="2 3" key="1">
    <citation type="submission" date="2011-09" db="EMBL/GenBank/DDBJ databases">
        <title>The permanent draft genome of Caldithrix abyssi DSM 13497.</title>
        <authorList>
            <consortium name="US DOE Joint Genome Institute (JGI-PGF)"/>
            <person name="Lucas S."/>
            <person name="Han J."/>
            <person name="Lapidus A."/>
            <person name="Bruce D."/>
            <person name="Goodwin L."/>
            <person name="Pitluck S."/>
            <person name="Peters L."/>
            <person name="Kyrpides N."/>
            <person name="Mavromatis K."/>
            <person name="Ivanova N."/>
            <person name="Mikhailova N."/>
            <person name="Chertkov O."/>
            <person name="Detter J.C."/>
            <person name="Tapia R."/>
            <person name="Han C."/>
            <person name="Land M."/>
            <person name="Hauser L."/>
            <person name="Markowitz V."/>
            <person name="Cheng J.-F."/>
            <person name="Hugenholtz P."/>
            <person name="Woyke T."/>
            <person name="Wu D."/>
            <person name="Spring S."/>
            <person name="Brambilla E."/>
            <person name="Klenk H.-P."/>
            <person name="Eisen J.A."/>
        </authorList>
    </citation>
    <scope>NUCLEOTIDE SEQUENCE [LARGE SCALE GENOMIC DNA]</scope>
    <source>
        <strain evidence="2 3">DSM 13497</strain>
    </source>
</reference>
<dbReference type="AlphaFoldDB" id="H1XR71"/>
<evidence type="ECO:0000313" key="3">
    <source>
        <dbReference type="Proteomes" id="UP000004671"/>
    </source>
</evidence>